<evidence type="ECO:0008006" key="3">
    <source>
        <dbReference type="Google" id="ProtNLM"/>
    </source>
</evidence>
<gene>
    <name evidence="1" type="ORF">BROFUL_01213</name>
</gene>
<dbReference type="Gene3D" id="3.40.50.1820">
    <property type="entry name" value="alpha/beta hydrolase"/>
    <property type="match status" value="1"/>
</dbReference>
<dbReference type="EMBL" id="LAQJ01000132">
    <property type="protein sequence ID" value="KKO20063.1"/>
    <property type="molecule type" value="Genomic_DNA"/>
</dbReference>
<dbReference type="SUPFAM" id="SSF53474">
    <property type="entry name" value="alpha/beta-Hydrolases"/>
    <property type="match status" value="1"/>
</dbReference>
<name>A0A0M2UVH7_9BACT</name>
<evidence type="ECO:0000313" key="2">
    <source>
        <dbReference type="Proteomes" id="UP000034954"/>
    </source>
</evidence>
<evidence type="ECO:0000313" key="1">
    <source>
        <dbReference type="EMBL" id="KKO20063.1"/>
    </source>
</evidence>
<protein>
    <recommendedName>
        <fullName evidence="3">Alpha/beta hydrolase family protein</fullName>
    </recommendedName>
</protein>
<organism evidence="1 2">
    <name type="scientific">Candidatus Brocadia fulgida</name>
    <dbReference type="NCBI Taxonomy" id="380242"/>
    <lineage>
        <taxon>Bacteria</taxon>
        <taxon>Pseudomonadati</taxon>
        <taxon>Planctomycetota</taxon>
        <taxon>Candidatus Brocadiia</taxon>
        <taxon>Candidatus Brocadiales</taxon>
        <taxon>Candidatus Brocadiaceae</taxon>
        <taxon>Candidatus Brocadia</taxon>
    </lineage>
</organism>
<comment type="caution">
    <text evidence="1">The sequence shown here is derived from an EMBL/GenBank/DDBJ whole genome shotgun (WGS) entry which is preliminary data.</text>
</comment>
<reference evidence="1 2" key="1">
    <citation type="journal article" date="2013" name="BMC Microbiol.">
        <title>Identification of the type II cytochrome c maturation pathway in anammox bacteria by comparative genomics.</title>
        <authorList>
            <person name="Ferousi C."/>
            <person name="Speth D.R."/>
            <person name="Reimann J."/>
            <person name="Op den Camp H.J."/>
            <person name="Allen J.W."/>
            <person name="Keltjens J.T."/>
            <person name="Jetten M.S."/>
        </authorList>
    </citation>
    <scope>NUCLEOTIDE SEQUENCE [LARGE SCALE GENOMIC DNA]</scope>
    <source>
        <strain evidence="1">RU1</strain>
    </source>
</reference>
<proteinExistence type="predicted"/>
<keyword evidence="2" id="KW-1185">Reference proteome</keyword>
<dbReference type="PANTHER" id="PTHR42103:SF2">
    <property type="entry name" value="AB HYDROLASE-1 DOMAIN-CONTAINING PROTEIN"/>
    <property type="match status" value="1"/>
</dbReference>
<dbReference type="AlphaFoldDB" id="A0A0M2UVH7"/>
<accession>A0A0M2UVH7</accession>
<dbReference type="InterPro" id="IPR029058">
    <property type="entry name" value="AB_hydrolase_fold"/>
</dbReference>
<dbReference type="Proteomes" id="UP000034954">
    <property type="component" value="Unassembled WGS sequence"/>
</dbReference>
<dbReference type="PANTHER" id="PTHR42103">
    <property type="entry name" value="ALPHA/BETA-HYDROLASES SUPERFAMILY PROTEIN"/>
    <property type="match status" value="1"/>
</dbReference>
<dbReference type="PATRIC" id="fig|380242.3.peg.1505"/>
<sequence>MIEEYVHFYSGNLKLEGILTYDEDAQASPAILICAPHPNLGGDMDNNITASIARIAGDRGFASLRFNYRGVGKSELHTADIAQRFHYWDQSLNGGDCDYTDAVADTHAALALLISQPGITQDIFIAGYSFGAFAGMRVVAESKKAKAFAGISIPFGRYPLDFFHTCTINKLCIYSENDFSTDAEDTLKGFEGLSPPKTLELIEHSDHFYRGQEDFISKKVCIFFADQMKDHVR</sequence>